<dbReference type="InterPro" id="IPR055357">
    <property type="entry name" value="LRR_At1g61320_AtMIF1"/>
</dbReference>
<dbReference type="PhylomeDB" id="A0A022QCV0"/>
<reference evidence="2 3" key="1">
    <citation type="journal article" date="2013" name="Proc. Natl. Acad. Sci. U.S.A.">
        <title>Fine-scale variation in meiotic recombination in Mimulus inferred from population shotgun sequencing.</title>
        <authorList>
            <person name="Hellsten U."/>
            <person name="Wright K.M."/>
            <person name="Jenkins J."/>
            <person name="Shu S."/>
            <person name="Yuan Y."/>
            <person name="Wessler S.R."/>
            <person name="Schmutz J."/>
            <person name="Willis J.H."/>
            <person name="Rokhsar D.S."/>
        </authorList>
    </citation>
    <scope>NUCLEOTIDE SEQUENCE [LARGE SCALE GENOMIC DNA]</scope>
    <source>
        <strain evidence="3">cv. DUN x IM62</strain>
    </source>
</reference>
<dbReference type="EMBL" id="KI632125">
    <property type="protein sequence ID" value="EYU24345.1"/>
    <property type="molecule type" value="Genomic_DNA"/>
</dbReference>
<dbReference type="Gene3D" id="1.20.1280.50">
    <property type="match status" value="1"/>
</dbReference>
<dbReference type="CDD" id="cd22160">
    <property type="entry name" value="F-box_AtFBL13-like"/>
    <property type="match status" value="1"/>
</dbReference>
<protein>
    <recommendedName>
        <fullName evidence="1">F-box domain-containing protein</fullName>
    </recommendedName>
</protein>
<dbReference type="eggNOG" id="ENOG502RYMX">
    <property type="taxonomic scope" value="Eukaryota"/>
</dbReference>
<dbReference type="Gene3D" id="3.80.10.10">
    <property type="entry name" value="Ribonuclease Inhibitor"/>
    <property type="match status" value="1"/>
</dbReference>
<dbReference type="PANTHER" id="PTHR34145:SF68">
    <property type="entry name" value="FBD DOMAIN-CONTAINING PROTEIN"/>
    <property type="match status" value="1"/>
</dbReference>
<dbReference type="InterPro" id="IPR053772">
    <property type="entry name" value="At1g61320/At1g61330-like"/>
</dbReference>
<dbReference type="InterPro" id="IPR032675">
    <property type="entry name" value="LRR_dom_sf"/>
</dbReference>
<dbReference type="SUPFAM" id="SSF81383">
    <property type="entry name" value="F-box domain"/>
    <property type="match status" value="1"/>
</dbReference>
<dbReference type="Pfam" id="PF23622">
    <property type="entry name" value="LRR_At1g61320_AtMIF1"/>
    <property type="match status" value="1"/>
</dbReference>
<dbReference type="OMA" id="GPRTYIL"/>
<dbReference type="AlphaFoldDB" id="A0A022QCV0"/>
<dbReference type="PANTHER" id="PTHR34145">
    <property type="entry name" value="OS02G0105600 PROTEIN"/>
    <property type="match status" value="1"/>
</dbReference>
<sequence length="457" mass="53512">MSRKRVRTDSNLQAKEFDKKRYTGYYKDDDRISRLPDDILVHILSFLSVEEGARTSVLSSRWINLWKYSTCLNLDRYTDFKKIRRKHPTTGDMLVDNERRNYVTWVNRILRSHKAPTLKQFRISFGLNRKHRKSITRWLEFALSRQVQRLELDLIYYNEPLMYYRFPDELLSHTFIINFKSLRELIFSHVDVSDGAIEFFLRNCPLLEKLIVCHSTELSNPRVCGGGGSSPLVLKHLEIVFCNGLKSLKVSAPSLTYVKAATYEELFIENMPKLVELHINCIDNDVALRRLFTALSRCPQLETLSLMLLSQEETNEICKLPQLPKLKKLEIQYAARDFETLIRLARLISACPVLEEFVVECGWAYLRKKHTKVDYAAITPHHYLKVVKFCGYYGRPRDLEFVNYIWEKCVVLEKLIIGPTCALEIFKGPRDVEQTAIKKGKRQLEALVPRHIELVYL</sequence>
<organism evidence="2 3">
    <name type="scientific">Erythranthe guttata</name>
    <name type="common">Yellow monkey flower</name>
    <name type="synonym">Mimulus guttatus</name>
    <dbReference type="NCBI Taxonomy" id="4155"/>
    <lineage>
        <taxon>Eukaryota</taxon>
        <taxon>Viridiplantae</taxon>
        <taxon>Streptophyta</taxon>
        <taxon>Embryophyta</taxon>
        <taxon>Tracheophyta</taxon>
        <taxon>Spermatophyta</taxon>
        <taxon>Magnoliopsida</taxon>
        <taxon>eudicotyledons</taxon>
        <taxon>Gunneridae</taxon>
        <taxon>Pentapetalae</taxon>
        <taxon>asterids</taxon>
        <taxon>lamiids</taxon>
        <taxon>Lamiales</taxon>
        <taxon>Phrymaceae</taxon>
        <taxon>Erythranthe</taxon>
    </lineage>
</organism>
<dbReference type="SUPFAM" id="SSF52047">
    <property type="entry name" value="RNI-like"/>
    <property type="match status" value="1"/>
</dbReference>
<dbReference type="InterPro" id="IPR001810">
    <property type="entry name" value="F-box_dom"/>
</dbReference>
<dbReference type="InterPro" id="IPR036047">
    <property type="entry name" value="F-box-like_dom_sf"/>
</dbReference>
<evidence type="ECO:0000313" key="2">
    <source>
        <dbReference type="EMBL" id="EYU24345.1"/>
    </source>
</evidence>
<dbReference type="Pfam" id="PF00646">
    <property type="entry name" value="F-box"/>
    <property type="match status" value="1"/>
</dbReference>
<name>A0A022QCV0_ERYGU</name>
<dbReference type="InterPro" id="IPR053781">
    <property type="entry name" value="F-box_AtFBL13-like"/>
</dbReference>
<evidence type="ECO:0000259" key="1">
    <source>
        <dbReference type="PROSITE" id="PS50181"/>
    </source>
</evidence>
<dbReference type="PROSITE" id="PS50181">
    <property type="entry name" value="FBOX"/>
    <property type="match status" value="1"/>
</dbReference>
<dbReference type="Proteomes" id="UP000030748">
    <property type="component" value="Unassembled WGS sequence"/>
</dbReference>
<dbReference type="STRING" id="4155.A0A022QCV0"/>
<keyword evidence="3" id="KW-1185">Reference proteome</keyword>
<evidence type="ECO:0000313" key="3">
    <source>
        <dbReference type="Proteomes" id="UP000030748"/>
    </source>
</evidence>
<gene>
    <name evidence="2" type="ORF">MIMGU_mgv11b005010mg</name>
</gene>
<feature type="domain" description="F-box" evidence="1">
    <location>
        <begin position="29"/>
        <end position="83"/>
    </location>
</feature>
<proteinExistence type="predicted"/>
<dbReference type="KEGG" id="egt:105972533"/>
<dbReference type="OrthoDB" id="1939276at2759"/>
<accession>A0A022QCV0</accession>